<protein>
    <recommendedName>
        <fullName evidence="3">DNA helicase</fullName>
        <ecNumber evidence="3">3.6.4.12</ecNumber>
    </recommendedName>
</protein>
<evidence type="ECO:0000256" key="7">
    <source>
        <dbReference type="ARBA" id="ARBA00022840"/>
    </source>
</evidence>
<dbReference type="AlphaFoldDB" id="A0A6A6YAT7"/>
<reference evidence="13 15" key="1">
    <citation type="journal article" date="2020" name="Stud. Mycol.">
        <title>101 Dothideomycetes genomes: a test case for predicting lifestyles and emergence of pathogens.</title>
        <authorList>
            <person name="Haridas S."/>
            <person name="Albert R."/>
            <person name="Binder M."/>
            <person name="Bloem J."/>
            <person name="Labutti K."/>
            <person name="Salamov A."/>
            <person name="Andreopoulos B."/>
            <person name="Baker S."/>
            <person name="Barry K."/>
            <person name="Bills G."/>
            <person name="Bluhm B."/>
            <person name="Cannon C."/>
            <person name="Castanera R."/>
            <person name="Culley D."/>
            <person name="Daum C."/>
            <person name="Ezra D."/>
            <person name="Gonzalez J."/>
            <person name="Henrissat B."/>
            <person name="Kuo A."/>
            <person name="Liang C."/>
            <person name="Lipzen A."/>
            <person name="Lutzoni F."/>
            <person name="Magnuson J."/>
            <person name="Mondo S."/>
            <person name="Nolan M."/>
            <person name="Ohm R."/>
            <person name="Pangilinan J."/>
            <person name="Park H.-J."/>
            <person name="Ramirez L."/>
            <person name="Alfaro M."/>
            <person name="Sun H."/>
            <person name="Tritt A."/>
            <person name="Yoshinaga Y."/>
            <person name="Zwiers L.-H."/>
            <person name="Turgeon B."/>
            <person name="Goodwin S."/>
            <person name="Spatafora J."/>
            <person name="Crous P."/>
            <person name="Grigoriev I."/>
        </authorList>
    </citation>
    <scope>NUCLEOTIDE SEQUENCE</scope>
    <source>
        <strain evidence="13 15">CBS 304.34</strain>
    </source>
</reference>
<dbReference type="GO" id="GO:0005694">
    <property type="term" value="C:chromosome"/>
    <property type="evidence" value="ECO:0007669"/>
    <property type="project" value="UniProtKB-ARBA"/>
</dbReference>
<evidence type="ECO:0000256" key="1">
    <source>
        <dbReference type="ARBA" id="ARBA00004123"/>
    </source>
</evidence>
<keyword evidence="7" id="KW-0067">ATP-binding</keyword>
<dbReference type="Pfam" id="PF00176">
    <property type="entry name" value="SNF2-rel_dom"/>
    <property type="match status" value="1"/>
</dbReference>
<dbReference type="CDD" id="cd18793">
    <property type="entry name" value="SF2_C_SNF"/>
    <property type="match status" value="1"/>
</dbReference>
<keyword evidence="6" id="KW-0347">Helicase</keyword>
<proteinExistence type="inferred from homology"/>
<comment type="similarity">
    <text evidence="2">Belongs to the SNF2/RAD54 helicase family.</text>
</comment>
<keyword evidence="10" id="KW-0539">Nucleus</keyword>
<dbReference type="InterPro" id="IPR000330">
    <property type="entry name" value="SNF2_N"/>
</dbReference>
<dbReference type="Gene3D" id="3.40.50.10810">
    <property type="entry name" value="Tandem AAA-ATPase domain"/>
    <property type="match status" value="1"/>
</dbReference>
<dbReference type="InterPro" id="IPR001650">
    <property type="entry name" value="Helicase_C-like"/>
</dbReference>
<dbReference type="GO" id="GO:0005634">
    <property type="term" value="C:nucleus"/>
    <property type="evidence" value="ECO:0007669"/>
    <property type="project" value="UniProtKB-SubCell"/>
</dbReference>
<keyword evidence="9" id="KW-0238">DNA-binding</keyword>
<comment type="subcellular location">
    <subcellularLocation>
        <location evidence="1">Nucleus</location>
    </subcellularLocation>
</comment>
<dbReference type="OrthoDB" id="5857104at2759"/>
<keyword evidence="14" id="KW-1185">Reference proteome</keyword>
<dbReference type="EC" id="3.6.4.12" evidence="3"/>
<dbReference type="GO" id="GO:0003677">
    <property type="term" value="F:DNA binding"/>
    <property type="evidence" value="ECO:0007669"/>
    <property type="project" value="UniProtKB-KW"/>
</dbReference>
<dbReference type="Gene3D" id="3.40.50.300">
    <property type="entry name" value="P-loop containing nucleotide triphosphate hydrolases"/>
    <property type="match status" value="2"/>
</dbReference>
<dbReference type="InterPro" id="IPR038718">
    <property type="entry name" value="SNF2-like_sf"/>
</dbReference>
<reference evidence="15" key="3">
    <citation type="submission" date="2025-04" db="UniProtKB">
        <authorList>
            <consortium name="RefSeq"/>
        </authorList>
    </citation>
    <scope>IDENTIFICATION</scope>
    <source>
        <strain evidence="15">CBS 304.34</strain>
    </source>
</reference>
<evidence type="ECO:0000313" key="14">
    <source>
        <dbReference type="Proteomes" id="UP000504636"/>
    </source>
</evidence>
<dbReference type="SUPFAM" id="SSF52540">
    <property type="entry name" value="P-loop containing nucleoside triphosphate hydrolases"/>
    <property type="match status" value="2"/>
</dbReference>
<dbReference type="GeneID" id="54461622"/>
<feature type="domain" description="Helicase C-terminal" evidence="12">
    <location>
        <begin position="372"/>
        <end position="529"/>
    </location>
</feature>
<keyword evidence="5" id="KW-0378">Hydrolase</keyword>
<gene>
    <name evidence="13 15" type="ORF">BDZ99DRAFT_466237</name>
</gene>
<dbReference type="GO" id="GO:0005524">
    <property type="term" value="F:ATP binding"/>
    <property type="evidence" value="ECO:0007669"/>
    <property type="project" value="UniProtKB-KW"/>
</dbReference>
<dbReference type="GO" id="GO:0140658">
    <property type="term" value="F:ATP-dependent chromatin remodeler activity"/>
    <property type="evidence" value="ECO:0007669"/>
    <property type="project" value="UniProtKB-ARBA"/>
</dbReference>
<organism evidence="13">
    <name type="scientific">Mytilinidion resinicola</name>
    <dbReference type="NCBI Taxonomy" id="574789"/>
    <lineage>
        <taxon>Eukaryota</taxon>
        <taxon>Fungi</taxon>
        <taxon>Dikarya</taxon>
        <taxon>Ascomycota</taxon>
        <taxon>Pezizomycotina</taxon>
        <taxon>Dothideomycetes</taxon>
        <taxon>Pleosporomycetidae</taxon>
        <taxon>Mytilinidiales</taxon>
        <taxon>Mytilinidiaceae</taxon>
        <taxon>Mytilinidion</taxon>
    </lineage>
</organism>
<evidence type="ECO:0000256" key="2">
    <source>
        <dbReference type="ARBA" id="ARBA00007025"/>
    </source>
</evidence>
<dbReference type="EMBL" id="MU003708">
    <property type="protein sequence ID" value="KAF2805932.1"/>
    <property type="molecule type" value="Genomic_DNA"/>
</dbReference>
<feature type="domain" description="Helicase ATP-binding" evidence="11">
    <location>
        <begin position="19"/>
        <end position="186"/>
    </location>
</feature>
<dbReference type="PANTHER" id="PTHR10799">
    <property type="entry name" value="SNF2/RAD54 HELICASE FAMILY"/>
    <property type="match status" value="1"/>
</dbReference>
<evidence type="ECO:0000256" key="4">
    <source>
        <dbReference type="ARBA" id="ARBA00022741"/>
    </source>
</evidence>
<dbReference type="PROSITE" id="PS51194">
    <property type="entry name" value="HELICASE_CTER"/>
    <property type="match status" value="1"/>
</dbReference>
<dbReference type="GO" id="GO:0003678">
    <property type="term" value="F:DNA helicase activity"/>
    <property type="evidence" value="ECO:0007669"/>
    <property type="project" value="UniProtKB-EC"/>
</dbReference>
<keyword evidence="8" id="KW-0156">Chromatin regulator</keyword>
<evidence type="ECO:0000313" key="13">
    <source>
        <dbReference type="EMBL" id="KAF2805932.1"/>
    </source>
</evidence>
<dbReference type="InterPro" id="IPR027417">
    <property type="entry name" value="P-loop_NTPase"/>
</dbReference>
<sequence>MSADIELKDYQLVGLNWLNLLWDHGMSCILADDMGLGKTCQVIAFLSHLKEKGVKGPHLIIVPGAVLENWLREFEKFSPKLVVEPYYGLQKAREEQQYSILDSIDNIDVIVTTYDLCWKASDNKFLRKCQPRVCVFDEGHTLRSPGSKKYAGLMKIPAEFRVLLTGTPLQNNLQELAAILAFIMPDLFHAKHEELNFVFKHKAKTTDKEHSALLSKARIDRARSMITPFLLRRKKEQTLKHLPKKTNRVEYCDLVPEQKKIYDRLLAKQRKVLSDRAAGIENKDSANTMMRLRQAAIHPFLFREIYDDNMIKKVHKTCMRGRWRTSDSEIVMEELHQYSDYDFHDFIRKNSNELSKYALTNDEWMNSGKVAKLGELLTKYKENGDRALVFSQFTTVMDILQLVLDTLNIAYMRIDGNTPIPERQTLLDIFTTDTTIPVFLLSTKSGGTGINLTAANKIIIFDSSFNPQEDVQAENRAHRVGQTREVEVVRLVTKGTIEEQIHALGKSKLALDAMVSNGEKGENSEKDIEKRGLDTVAEMLAKELAKKEGSEDCTIKNEEVKEEEDVDIKDQYLDGLKKHGLDLSAA</sequence>
<evidence type="ECO:0000256" key="8">
    <source>
        <dbReference type="ARBA" id="ARBA00022853"/>
    </source>
</evidence>
<dbReference type="InterPro" id="IPR049730">
    <property type="entry name" value="SNF2/RAD54-like_C"/>
</dbReference>
<dbReference type="GO" id="GO:0016787">
    <property type="term" value="F:hydrolase activity"/>
    <property type="evidence" value="ECO:0007669"/>
    <property type="project" value="UniProtKB-KW"/>
</dbReference>
<dbReference type="FunFam" id="3.40.50.10810:FF:000014">
    <property type="entry name" value="SWI/SNF-related matrix-associated actin-dependent regulator of chromatin subfamily A containing DEAD/H box 1"/>
    <property type="match status" value="1"/>
</dbReference>
<dbReference type="RefSeq" id="XP_033572896.1">
    <property type="nucleotide sequence ID" value="XM_033720729.1"/>
</dbReference>
<evidence type="ECO:0000256" key="9">
    <source>
        <dbReference type="ARBA" id="ARBA00023125"/>
    </source>
</evidence>
<evidence type="ECO:0000256" key="6">
    <source>
        <dbReference type="ARBA" id="ARBA00022806"/>
    </source>
</evidence>
<dbReference type="InterPro" id="IPR014001">
    <property type="entry name" value="Helicase_ATP-bd"/>
</dbReference>
<dbReference type="SMART" id="SM00487">
    <property type="entry name" value="DEXDc"/>
    <property type="match status" value="1"/>
</dbReference>
<accession>A0A6A6YAT7</accession>
<evidence type="ECO:0000256" key="5">
    <source>
        <dbReference type="ARBA" id="ARBA00022801"/>
    </source>
</evidence>
<name>A0A6A6YAT7_9PEZI</name>
<reference evidence="15" key="2">
    <citation type="submission" date="2020-04" db="EMBL/GenBank/DDBJ databases">
        <authorList>
            <consortium name="NCBI Genome Project"/>
        </authorList>
    </citation>
    <scope>NUCLEOTIDE SEQUENCE</scope>
    <source>
        <strain evidence="15">CBS 304.34</strain>
    </source>
</reference>
<dbReference type="Pfam" id="PF00271">
    <property type="entry name" value="Helicase_C"/>
    <property type="match status" value="1"/>
</dbReference>
<evidence type="ECO:0000256" key="10">
    <source>
        <dbReference type="ARBA" id="ARBA00023242"/>
    </source>
</evidence>
<dbReference type="SMART" id="SM00490">
    <property type="entry name" value="HELICc"/>
    <property type="match status" value="1"/>
</dbReference>
<evidence type="ECO:0000313" key="15">
    <source>
        <dbReference type="RefSeq" id="XP_033572896.1"/>
    </source>
</evidence>
<dbReference type="PROSITE" id="PS51192">
    <property type="entry name" value="HELICASE_ATP_BIND_1"/>
    <property type="match status" value="1"/>
</dbReference>
<evidence type="ECO:0000256" key="3">
    <source>
        <dbReference type="ARBA" id="ARBA00012551"/>
    </source>
</evidence>
<dbReference type="Proteomes" id="UP000504636">
    <property type="component" value="Unplaced"/>
</dbReference>
<evidence type="ECO:0000259" key="12">
    <source>
        <dbReference type="PROSITE" id="PS51194"/>
    </source>
</evidence>
<evidence type="ECO:0000259" key="11">
    <source>
        <dbReference type="PROSITE" id="PS51192"/>
    </source>
</evidence>
<keyword evidence="4" id="KW-0547">Nucleotide-binding</keyword>